<organism evidence="2 3">
    <name type="scientific">Acetonema longum DSM 6540</name>
    <dbReference type="NCBI Taxonomy" id="1009370"/>
    <lineage>
        <taxon>Bacteria</taxon>
        <taxon>Bacillati</taxon>
        <taxon>Bacillota</taxon>
        <taxon>Negativicutes</taxon>
        <taxon>Acetonemataceae</taxon>
        <taxon>Acetonema</taxon>
    </lineage>
</organism>
<feature type="transmembrane region" description="Helical" evidence="1">
    <location>
        <begin position="44"/>
        <end position="70"/>
    </location>
</feature>
<keyword evidence="1" id="KW-0472">Membrane</keyword>
<dbReference type="RefSeq" id="WP_004573468.1">
    <property type="nucleotide sequence ID" value="NZ_AFGF01000126.1"/>
</dbReference>
<dbReference type="eggNOG" id="ENOG5032Z2B">
    <property type="taxonomic scope" value="Bacteria"/>
</dbReference>
<keyword evidence="3" id="KW-1185">Reference proteome</keyword>
<keyword evidence="1" id="KW-1133">Transmembrane helix</keyword>
<evidence type="ECO:0000313" key="2">
    <source>
        <dbReference type="EMBL" id="EGO63227.1"/>
    </source>
</evidence>
<dbReference type="Proteomes" id="UP000003240">
    <property type="component" value="Unassembled WGS sequence"/>
</dbReference>
<proteinExistence type="predicted"/>
<reference evidence="2 3" key="1">
    <citation type="journal article" date="2011" name="EMBO J.">
        <title>Structural diversity of bacterial flagellar motors.</title>
        <authorList>
            <person name="Chen S."/>
            <person name="Beeby M."/>
            <person name="Murphy G.E."/>
            <person name="Leadbetter J.R."/>
            <person name="Hendrixson D.R."/>
            <person name="Briegel A."/>
            <person name="Li Z."/>
            <person name="Shi J."/>
            <person name="Tocheva E.I."/>
            <person name="Muller A."/>
            <person name="Dobro M.J."/>
            <person name="Jensen G.J."/>
        </authorList>
    </citation>
    <scope>NUCLEOTIDE SEQUENCE [LARGE SCALE GENOMIC DNA]</scope>
    <source>
        <strain evidence="2 3">DSM 6540</strain>
    </source>
</reference>
<comment type="caution">
    <text evidence="2">The sequence shown here is derived from an EMBL/GenBank/DDBJ whole genome shotgun (WGS) entry which is preliminary data.</text>
</comment>
<dbReference type="AlphaFoldDB" id="F7NLC2"/>
<sequence>MDDQSEKATHLDLINTQLGKLISHLETLRIAEYVELLQRPFRLLAINFIAGIARGLGIALGATVIFALVIELLRRMIVLNIPGIGDFIADIVRIVETKNGGKF</sequence>
<evidence type="ECO:0000313" key="3">
    <source>
        <dbReference type="Proteomes" id="UP000003240"/>
    </source>
</evidence>
<evidence type="ECO:0000256" key="1">
    <source>
        <dbReference type="SAM" id="Phobius"/>
    </source>
</evidence>
<name>F7NLC2_9FIRM</name>
<dbReference type="Pfam" id="PF18910">
    <property type="entry name" value="DUF5665"/>
    <property type="match status" value="1"/>
</dbReference>
<keyword evidence="1" id="KW-0812">Transmembrane</keyword>
<dbReference type="OrthoDB" id="1634137at2"/>
<dbReference type="EMBL" id="AFGF01000126">
    <property type="protein sequence ID" value="EGO63227.1"/>
    <property type="molecule type" value="Genomic_DNA"/>
</dbReference>
<dbReference type="InterPro" id="IPR043723">
    <property type="entry name" value="DUF5665"/>
</dbReference>
<protein>
    <submittedName>
        <fullName evidence="2">Uncharacterized protein</fullName>
    </submittedName>
</protein>
<dbReference type="STRING" id="1009370.ALO_14472"/>
<gene>
    <name evidence="2" type="ORF">ALO_14472</name>
</gene>
<accession>F7NLC2</accession>